<dbReference type="NCBIfam" id="TIGR03723">
    <property type="entry name" value="T6A_TsaD_YgjD"/>
    <property type="match status" value="1"/>
</dbReference>
<accession>A0A0G0XCL6</accession>
<feature type="binding site" evidence="6">
    <location>
        <position position="191"/>
    </location>
    <ligand>
        <name>substrate</name>
    </ligand>
</feature>
<dbReference type="PANTHER" id="PTHR11735:SF6">
    <property type="entry name" value="TRNA N6-ADENOSINE THREONYLCARBAMOYLTRANSFERASE, MITOCHONDRIAL"/>
    <property type="match status" value="1"/>
</dbReference>
<comment type="caution">
    <text evidence="6">Lacks conserved residue(s) required for the propagation of feature annotation.</text>
</comment>
<gene>
    <name evidence="6" type="primary">tsaD</name>
    <name evidence="8" type="ORF">UU80_C0013G0016</name>
</gene>
<evidence type="ECO:0000313" key="8">
    <source>
        <dbReference type="EMBL" id="KKS22122.1"/>
    </source>
</evidence>
<dbReference type="EMBL" id="LCCA01000013">
    <property type="protein sequence ID" value="KKS22122.1"/>
    <property type="molecule type" value="Genomic_DNA"/>
</dbReference>
<name>A0A0G0XCL6_UNCKA</name>
<comment type="function">
    <text evidence="6">Required for the formation of a threonylcarbamoyl group on adenosine at position 37 (t(6)A37) in tRNAs that read codons beginning with adenine. Is involved in the transfer of the threonylcarbamoyl moiety of threonylcarbamoyl-AMP (TC-AMP) to the N6 group of A37, together with TsaE and TsaB. TsaD likely plays a direct catalytic role in this reaction.</text>
</comment>
<dbReference type="STRING" id="1619103.UU80_C0013G0016"/>
<dbReference type="InterPro" id="IPR022450">
    <property type="entry name" value="TsaD"/>
</dbReference>
<evidence type="ECO:0000256" key="4">
    <source>
        <dbReference type="ARBA" id="ARBA00023315"/>
    </source>
</evidence>
<dbReference type="InterPro" id="IPR017860">
    <property type="entry name" value="Peptidase_M22_CS"/>
</dbReference>
<comment type="catalytic activity">
    <reaction evidence="5 6">
        <text>L-threonylcarbamoyladenylate + adenosine(37) in tRNA = N(6)-L-threonylcarbamoyladenosine(37) in tRNA + AMP + H(+)</text>
        <dbReference type="Rhea" id="RHEA:37059"/>
        <dbReference type="Rhea" id="RHEA-COMP:10162"/>
        <dbReference type="Rhea" id="RHEA-COMP:10163"/>
        <dbReference type="ChEBI" id="CHEBI:15378"/>
        <dbReference type="ChEBI" id="CHEBI:73682"/>
        <dbReference type="ChEBI" id="CHEBI:74411"/>
        <dbReference type="ChEBI" id="CHEBI:74418"/>
        <dbReference type="ChEBI" id="CHEBI:456215"/>
        <dbReference type="EC" id="2.3.1.234"/>
    </reaction>
</comment>
<keyword evidence="6" id="KW-0408">Iron</keyword>
<evidence type="ECO:0000256" key="6">
    <source>
        <dbReference type="HAMAP-Rule" id="MF_01445"/>
    </source>
</evidence>
<organism evidence="8 9">
    <name type="scientific">candidate division WWE3 bacterium GW2011_GWA1_41_8</name>
    <dbReference type="NCBI Taxonomy" id="1619103"/>
    <lineage>
        <taxon>Bacteria</taxon>
        <taxon>Katanobacteria</taxon>
    </lineage>
</organism>
<keyword evidence="3 6" id="KW-0479">Metal-binding</keyword>
<sequence length="341" mass="36542">MRIFAIESSCDETAASLVDDGVKEIATVVASSSKIHEQTEGIVPEVAARKQVEYVVPVISEALDKSAKALGLKTIEDVVSGIDAVAVTSGPGLIGSLLVGVEAAKALSLAWGKPLIPVNHLVGHIYGNWLEAEVLPEFPAVVLVVSGGHTDLILMKGHGYFEYLGGTYDDAAGESFDKTARLLGISRYLGGALLSKKAAKCRKNTLSGRLPRPLLHEDNYDFSFSGLKTAVKRLVENEKNKVEVVACEFENAVVDVLVEKTIKAMKEKNVRSVILAGGVSANTQLRSRMKEAAGEVSVFVPPLKYTGDNSAYIASAAYFNQVYKKYEDIQANPSLGVMDKV</sequence>
<feature type="domain" description="Gcp-like" evidence="7">
    <location>
        <begin position="25"/>
        <end position="314"/>
    </location>
</feature>
<evidence type="ECO:0000259" key="7">
    <source>
        <dbReference type="Pfam" id="PF00814"/>
    </source>
</evidence>
<comment type="caution">
    <text evidence="8">The sequence shown here is derived from an EMBL/GenBank/DDBJ whole genome shotgun (WGS) entry which is preliminary data.</text>
</comment>
<evidence type="ECO:0000256" key="2">
    <source>
        <dbReference type="ARBA" id="ARBA00022694"/>
    </source>
</evidence>
<dbReference type="EC" id="2.3.1.234" evidence="6"/>
<feature type="binding site" evidence="6">
    <location>
        <position position="120"/>
    </location>
    <ligand>
        <name>Fe cation</name>
        <dbReference type="ChEBI" id="CHEBI:24875"/>
    </ligand>
</feature>
<feature type="binding site" evidence="6">
    <location>
        <begin position="144"/>
        <end position="148"/>
    </location>
    <ligand>
        <name>substrate</name>
    </ligand>
</feature>
<dbReference type="PANTHER" id="PTHR11735">
    <property type="entry name" value="TRNA N6-ADENOSINE THREONYLCARBAMOYLTRANSFERASE"/>
    <property type="match status" value="1"/>
</dbReference>
<dbReference type="GO" id="GO:0005737">
    <property type="term" value="C:cytoplasm"/>
    <property type="evidence" value="ECO:0007669"/>
    <property type="project" value="UniProtKB-SubCell"/>
</dbReference>
<dbReference type="AlphaFoldDB" id="A0A0G0XCL6"/>
<dbReference type="HAMAP" id="MF_01445">
    <property type="entry name" value="TsaD"/>
    <property type="match status" value="1"/>
</dbReference>
<dbReference type="GO" id="GO:0005506">
    <property type="term" value="F:iron ion binding"/>
    <property type="evidence" value="ECO:0007669"/>
    <property type="project" value="UniProtKB-UniRule"/>
</dbReference>
<dbReference type="SUPFAM" id="SSF53067">
    <property type="entry name" value="Actin-like ATPase domain"/>
    <property type="match status" value="2"/>
</dbReference>
<dbReference type="Proteomes" id="UP000034920">
    <property type="component" value="Unassembled WGS sequence"/>
</dbReference>
<evidence type="ECO:0000256" key="5">
    <source>
        <dbReference type="ARBA" id="ARBA00048117"/>
    </source>
</evidence>
<feature type="binding site" evidence="6">
    <location>
        <position position="177"/>
    </location>
    <ligand>
        <name>substrate</name>
    </ligand>
</feature>
<dbReference type="InterPro" id="IPR017861">
    <property type="entry name" value="KAE1/TsaD"/>
</dbReference>
<comment type="subcellular location">
    <subcellularLocation>
        <location evidence="6">Cytoplasm</location>
    </subcellularLocation>
</comment>
<dbReference type="GO" id="GO:0002949">
    <property type="term" value="P:tRNA threonylcarbamoyladenosine modification"/>
    <property type="evidence" value="ECO:0007669"/>
    <property type="project" value="UniProtKB-UniRule"/>
</dbReference>
<dbReference type="PATRIC" id="fig|1619103.3.peg.493"/>
<comment type="similarity">
    <text evidence="6">Belongs to the KAE1 / TsaD family.</text>
</comment>
<dbReference type="InterPro" id="IPR043129">
    <property type="entry name" value="ATPase_NBD"/>
</dbReference>
<dbReference type="InterPro" id="IPR000905">
    <property type="entry name" value="Gcp-like_dom"/>
</dbReference>
<dbReference type="NCBIfam" id="TIGR00329">
    <property type="entry name" value="gcp_kae1"/>
    <property type="match status" value="1"/>
</dbReference>
<comment type="cofactor">
    <cofactor evidence="6">
        <name>Fe(2+)</name>
        <dbReference type="ChEBI" id="CHEBI:29033"/>
    </cofactor>
    <text evidence="6">Binds 1 Fe(2+) ion per subunit.</text>
</comment>
<dbReference type="PROSITE" id="PS01016">
    <property type="entry name" value="GLYCOPROTEASE"/>
    <property type="match status" value="1"/>
</dbReference>
<dbReference type="GO" id="GO:0061711">
    <property type="term" value="F:tRNA N(6)-L-threonylcarbamoyladenine synthase activity"/>
    <property type="evidence" value="ECO:0007669"/>
    <property type="project" value="UniProtKB-EC"/>
</dbReference>
<dbReference type="Pfam" id="PF00814">
    <property type="entry name" value="TsaD"/>
    <property type="match status" value="1"/>
</dbReference>
<proteinExistence type="inferred from homology"/>
<keyword evidence="1 6" id="KW-0808">Transferase</keyword>
<feature type="binding site" evidence="6">
    <location>
        <position position="124"/>
    </location>
    <ligand>
        <name>Fe cation</name>
        <dbReference type="ChEBI" id="CHEBI:24875"/>
    </ligand>
</feature>
<evidence type="ECO:0000313" key="9">
    <source>
        <dbReference type="Proteomes" id="UP000034920"/>
    </source>
</evidence>
<protein>
    <recommendedName>
        <fullName evidence="6">tRNA N6-adenosine threonylcarbamoyltransferase</fullName>
        <ecNumber evidence="6">2.3.1.234</ecNumber>
    </recommendedName>
    <alternativeName>
        <fullName evidence="6">N6-L-threonylcarbamoyladenine synthase</fullName>
        <shortName evidence="6">t(6)A synthase</shortName>
    </alternativeName>
    <alternativeName>
        <fullName evidence="6">t(6)A37 threonylcarbamoyladenosine biosynthesis protein TsaD</fullName>
    </alternativeName>
    <alternativeName>
        <fullName evidence="6">tRNA threonylcarbamoyladenosine biosynthesis protein TsaD</fullName>
    </alternativeName>
</protein>
<evidence type="ECO:0000256" key="1">
    <source>
        <dbReference type="ARBA" id="ARBA00022679"/>
    </source>
</evidence>
<keyword evidence="2 6" id="KW-0819">tRNA processing</keyword>
<reference evidence="8 9" key="1">
    <citation type="journal article" date="2015" name="Nature">
        <title>rRNA introns, odd ribosomes, and small enigmatic genomes across a large radiation of phyla.</title>
        <authorList>
            <person name="Brown C.T."/>
            <person name="Hug L.A."/>
            <person name="Thomas B.C."/>
            <person name="Sharon I."/>
            <person name="Castelle C.J."/>
            <person name="Singh A."/>
            <person name="Wilkins M.J."/>
            <person name="Williams K.H."/>
            <person name="Banfield J.F."/>
        </authorList>
    </citation>
    <scope>NUCLEOTIDE SEQUENCE [LARGE SCALE GENOMIC DNA]</scope>
</reference>
<feature type="binding site" evidence="6">
    <location>
        <position position="282"/>
    </location>
    <ligand>
        <name>substrate</name>
    </ligand>
</feature>
<dbReference type="PRINTS" id="PR00789">
    <property type="entry name" value="OSIALOPTASE"/>
</dbReference>
<keyword evidence="4 6" id="KW-0012">Acyltransferase</keyword>
<evidence type="ECO:0000256" key="3">
    <source>
        <dbReference type="ARBA" id="ARBA00022723"/>
    </source>
</evidence>
<dbReference type="Gene3D" id="3.30.420.40">
    <property type="match status" value="2"/>
</dbReference>
<feature type="binding site" evidence="6">
    <location>
        <position position="308"/>
    </location>
    <ligand>
        <name>Fe cation</name>
        <dbReference type="ChEBI" id="CHEBI:24875"/>
    </ligand>
</feature>
<keyword evidence="6" id="KW-0963">Cytoplasm</keyword>